<protein>
    <recommendedName>
        <fullName evidence="4">TM2 domain-containing protein</fullName>
    </recommendedName>
</protein>
<sequence>MTSARSKTQAVWLTLFAGALGLHRWWLGGPGRTWALLYPAPTLLGLYGVLRMRDLGLDDRLSWLLVPLLGLSLSVAALEAILTGLTPAPQWEARHGADTGASHWGTVAGVVLALMAGATVLLGTLAFAGQKYFEWEAAPPVTVAPPTRPAQNSSVLKP</sequence>
<reference evidence="2 3" key="1">
    <citation type="submission" date="2022-06" db="EMBL/GenBank/DDBJ databases">
        <title>Ideonella sp. NS12-5 Genome sequencing and assembly.</title>
        <authorList>
            <person name="Jung Y."/>
        </authorList>
    </citation>
    <scope>NUCLEOTIDE SEQUENCE [LARGE SCALE GENOMIC DNA]</scope>
    <source>
        <strain evidence="2 3">NS12-5</strain>
    </source>
</reference>
<dbReference type="EMBL" id="JAMXMC010000004">
    <property type="protein sequence ID" value="MCO5976735.1"/>
    <property type="molecule type" value="Genomic_DNA"/>
</dbReference>
<keyword evidence="1" id="KW-1133">Transmembrane helix</keyword>
<feature type="transmembrane region" description="Helical" evidence="1">
    <location>
        <begin position="104"/>
        <end position="128"/>
    </location>
</feature>
<evidence type="ECO:0008006" key="4">
    <source>
        <dbReference type="Google" id="ProtNLM"/>
    </source>
</evidence>
<evidence type="ECO:0000256" key="1">
    <source>
        <dbReference type="SAM" id="Phobius"/>
    </source>
</evidence>
<proteinExistence type="predicted"/>
<keyword evidence="1" id="KW-0812">Transmembrane</keyword>
<evidence type="ECO:0000313" key="2">
    <source>
        <dbReference type="EMBL" id="MCO5976735.1"/>
    </source>
</evidence>
<dbReference type="RefSeq" id="WP_252769189.1">
    <property type="nucleotide sequence ID" value="NZ_JAMXMC010000004.1"/>
</dbReference>
<dbReference type="Proteomes" id="UP001204851">
    <property type="component" value="Unassembled WGS sequence"/>
</dbReference>
<name>A0ABT1BKJ9_9BURK</name>
<keyword evidence="3" id="KW-1185">Reference proteome</keyword>
<gene>
    <name evidence="2" type="ORF">M0L44_08440</name>
</gene>
<organism evidence="2 3">
    <name type="scientific">Ideonella oryzae</name>
    <dbReference type="NCBI Taxonomy" id="2937441"/>
    <lineage>
        <taxon>Bacteria</taxon>
        <taxon>Pseudomonadati</taxon>
        <taxon>Pseudomonadota</taxon>
        <taxon>Betaproteobacteria</taxon>
        <taxon>Burkholderiales</taxon>
        <taxon>Sphaerotilaceae</taxon>
        <taxon>Ideonella</taxon>
    </lineage>
</organism>
<accession>A0ABT1BKJ9</accession>
<keyword evidence="1" id="KW-0472">Membrane</keyword>
<feature type="transmembrane region" description="Helical" evidence="1">
    <location>
        <begin position="31"/>
        <end position="50"/>
    </location>
</feature>
<feature type="transmembrane region" description="Helical" evidence="1">
    <location>
        <begin position="62"/>
        <end position="84"/>
    </location>
</feature>
<evidence type="ECO:0000313" key="3">
    <source>
        <dbReference type="Proteomes" id="UP001204851"/>
    </source>
</evidence>
<comment type="caution">
    <text evidence="2">The sequence shown here is derived from an EMBL/GenBank/DDBJ whole genome shotgun (WGS) entry which is preliminary data.</text>
</comment>